<dbReference type="SUPFAM" id="SSF161111">
    <property type="entry name" value="Cation efflux protein transmembrane domain-like"/>
    <property type="match status" value="1"/>
</dbReference>
<keyword evidence="6 8" id="KW-0472">Membrane</keyword>
<reference evidence="11" key="2">
    <citation type="submission" date="2010-03" db="EMBL/GenBank/DDBJ databases">
        <title>The genome sequence of Coccidioides posadasii strain Silveira.</title>
        <authorList>
            <consortium name="The Broad Institute Genome Sequencing Center for Infectious Disease"/>
            <person name="Neafsey D."/>
            <person name="Orbach M."/>
            <person name="Henn M.R."/>
            <person name="Cole G.T."/>
            <person name="Galgiani J."/>
            <person name="Gardner M.J."/>
            <person name="Kirkland T.N."/>
            <person name="Taylor J.W."/>
            <person name="Young S.K."/>
            <person name="Zeng Q."/>
            <person name="Koehrsen M."/>
            <person name="Alvarado L."/>
            <person name="Berlin A."/>
            <person name="Borenstein D."/>
            <person name="Chapman S.B."/>
            <person name="Chen Z."/>
            <person name="Engels R."/>
            <person name="Freedman E."/>
            <person name="Gellesch M."/>
            <person name="Goldberg J."/>
            <person name="Griggs A."/>
            <person name="Gujja S."/>
            <person name="Heilman E."/>
            <person name="Heiman D."/>
            <person name="Howarth C."/>
            <person name="Jen D."/>
            <person name="Larson L."/>
            <person name="Mehta T."/>
            <person name="Neiman D."/>
            <person name="Park D."/>
            <person name="Pearson M."/>
            <person name="Richards J."/>
            <person name="Roberts A."/>
            <person name="Saif S."/>
            <person name="Shea T."/>
            <person name="Shenoy N."/>
            <person name="Sisk P."/>
            <person name="Stolte C."/>
            <person name="Sykes S."/>
            <person name="Walk T."/>
            <person name="White J."/>
            <person name="Yandava C."/>
            <person name="Haas B."/>
            <person name="Nusbaum C."/>
            <person name="Birren B."/>
        </authorList>
    </citation>
    <scope>NUCLEOTIDE SEQUENCE [LARGE SCALE GENOMIC DNA]</scope>
    <source>
        <strain evidence="11">RMSCC 757 / Silveira</strain>
    </source>
</reference>
<feature type="transmembrane region" description="Helical" evidence="8">
    <location>
        <begin position="16"/>
        <end position="36"/>
    </location>
</feature>
<feature type="transmembrane region" description="Helical" evidence="8">
    <location>
        <begin position="126"/>
        <end position="146"/>
    </location>
</feature>
<reference evidence="11" key="1">
    <citation type="journal article" date="2010" name="Genome Res.">
        <title>Population genomic sequencing of Coccidioides fungi reveals recent hybridization and transposon control.</title>
        <authorList>
            <person name="Neafsey D.E."/>
            <person name="Barker B.M."/>
            <person name="Sharpton T.J."/>
            <person name="Stajich J.E."/>
            <person name="Park D.J."/>
            <person name="Whiston E."/>
            <person name="Hung C.-Y."/>
            <person name="McMahan C."/>
            <person name="White J."/>
            <person name="Sykes S."/>
            <person name="Heiman D."/>
            <person name="Young S."/>
            <person name="Zeng Q."/>
            <person name="Abouelleil A."/>
            <person name="Aftuck L."/>
            <person name="Bessette D."/>
            <person name="Brown A."/>
            <person name="FitzGerald M."/>
            <person name="Lui A."/>
            <person name="Macdonald J.P."/>
            <person name="Priest M."/>
            <person name="Orbach M.J."/>
            <person name="Galgiani J.N."/>
            <person name="Kirkland T.N."/>
            <person name="Cole G.T."/>
            <person name="Birren B.W."/>
            <person name="Henn M.R."/>
            <person name="Taylor J.W."/>
            <person name="Rounsley S.D."/>
        </authorList>
    </citation>
    <scope>NUCLEOTIDE SEQUENCE [LARGE SCALE GENOMIC DNA]</scope>
    <source>
        <strain evidence="11">RMSCC 757 / Silveira</strain>
    </source>
</reference>
<comment type="similarity">
    <text evidence="2">Belongs to the cation diffusion facilitator (CDF) transporter (TC 2.A.4) family. SLC30A subfamily.</text>
</comment>
<dbReference type="GO" id="GO:0006882">
    <property type="term" value="P:intracellular zinc ion homeostasis"/>
    <property type="evidence" value="ECO:0007669"/>
    <property type="project" value="TreeGrafter"/>
</dbReference>
<dbReference type="STRING" id="443226.E9DFS6"/>
<feature type="transmembrane region" description="Helical" evidence="8">
    <location>
        <begin position="247"/>
        <end position="268"/>
    </location>
</feature>
<dbReference type="InterPro" id="IPR027469">
    <property type="entry name" value="Cation_efflux_TMD_sf"/>
</dbReference>
<evidence type="ECO:0000259" key="9">
    <source>
        <dbReference type="Pfam" id="PF01545"/>
    </source>
</evidence>
<feature type="domain" description="Cation efflux protein transmembrane" evidence="9">
    <location>
        <begin position="18"/>
        <end position="276"/>
    </location>
</feature>
<proteinExistence type="inferred from homology"/>
<dbReference type="PANTHER" id="PTHR45820:SF5">
    <property type="entry name" value="DIFFUSION FACILITATOR FAMILY METAL ION TRANSPORTER, PUTATIVE-RELATED"/>
    <property type="match status" value="1"/>
</dbReference>
<keyword evidence="5 8" id="KW-1133">Transmembrane helix</keyword>
<dbReference type="InterPro" id="IPR002524">
    <property type="entry name" value="Cation_efflux"/>
</dbReference>
<dbReference type="GO" id="GO:0005385">
    <property type="term" value="F:zinc ion transmembrane transporter activity"/>
    <property type="evidence" value="ECO:0007669"/>
    <property type="project" value="TreeGrafter"/>
</dbReference>
<dbReference type="InterPro" id="IPR058533">
    <property type="entry name" value="Cation_efflux_TM"/>
</dbReference>
<evidence type="ECO:0000256" key="6">
    <source>
        <dbReference type="ARBA" id="ARBA00023136"/>
    </source>
</evidence>
<dbReference type="Pfam" id="PF01545">
    <property type="entry name" value="Cation_efflux"/>
    <property type="match status" value="1"/>
</dbReference>
<dbReference type="GO" id="GO:0016020">
    <property type="term" value="C:membrane"/>
    <property type="evidence" value="ECO:0007669"/>
    <property type="project" value="UniProtKB-SubCell"/>
</dbReference>
<evidence type="ECO:0000313" key="10">
    <source>
        <dbReference type="EMBL" id="EFW14668.1"/>
    </source>
</evidence>
<feature type="transmembrane region" description="Helical" evidence="8">
    <location>
        <begin position="48"/>
        <end position="64"/>
    </location>
</feature>
<name>E9DFS6_COCPS</name>
<evidence type="ECO:0000256" key="3">
    <source>
        <dbReference type="ARBA" id="ARBA00022692"/>
    </source>
</evidence>
<evidence type="ECO:0000256" key="2">
    <source>
        <dbReference type="ARBA" id="ARBA00008873"/>
    </source>
</evidence>
<evidence type="ECO:0000313" key="11">
    <source>
        <dbReference type="Proteomes" id="UP000002497"/>
    </source>
</evidence>
<dbReference type="Proteomes" id="UP000002497">
    <property type="component" value="Unassembled WGS sequence"/>
</dbReference>
<comment type="subcellular location">
    <subcellularLocation>
        <location evidence="1">Membrane</location>
        <topology evidence="1">Multi-pass membrane protein</topology>
    </subcellularLocation>
</comment>
<dbReference type="VEuPathDB" id="FungiDB:CPSG_08675"/>
<dbReference type="PANTHER" id="PTHR45820">
    <property type="entry name" value="FI23527P1"/>
    <property type="match status" value="1"/>
</dbReference>
<feature type="compositionally biased region" description="Basic residues" evidence="7">
    <location>
        <begin position="153"/>
        <end position="162"/>
    </location>
</feature>
<feature type="transmembrane region" description="Helical" evidence="8">
    <location>
        <begin position="85"/>
        <end position="106"/>
    </location>
</feature>
<evidence type="ECO:0000256" key="1">
    <source>
        <dbReference type="ARBA" id="ARBA00004141"/>
    </source>
</evidence>
<dbReference type="Gene3D" id="1.20.1510.10">
    <property type="entry name" value="Cation efflux protein transmembrane domain"/>
    <property type="match status" value="1"/>
</dbReference>
<sequence>MNMQVCFGKCRVSTQVRLLIVIAVSFSFVMGEFGVGFKTRSLSLVADAFHYTADIFSFMVAFLAEKYSRRPDENNKRGYARLPTLAAFFNSVVLVAIGLGIFLQGIERFIHLQGDFSPPHAISSPLLVFVMGWAGLFLNIICILIMGPHGHHHHHHHHHGHGHGHDHPEAGGQSSADADPNRLEPAPGGTQNARTTGTSLSIKAVVLHIGADALNNVAVIISAAIVWRIPSRHEEIDPAHTREAKFYVDPACTVFIAILIMGTTWPLVVRSGKALLRLPESGSVSIPLDERASRTASK</sequence>
<evidence type="ECO:0000256" key="7">
    <source>
        <dbReference type="SAM" id="MobiDB-lite"/>
    </source>
</evidence>
<dbReference type="EMBL" id="GL636504">
    <property type="protein sequence ID" value="EFW14668.1"/>
    <property type="molecule type" value="Genomic_DNA"/>
</dbReference>
<accession>E9DFS6</accession>
<gene>
    <name evidence="10" type="ORF">CPSG_08675</name>
</gene>
<dbReference type="HOGENOM" id="CLU_013430_4_0_1"/>
<dbReference type="OMA" id="DSEHNHY"/>
<feature type="region of interest" description="Disordered" evidence="7">
    <location>
        <begin position="153"/>
        <end position="195"/>
    </location>
</feature>
<keyword evidence="4" id="KW-0862">Zinc</keyword>
<organism evidence="11">
    <name type="scientific">Coccidioides posadasii (strain RMSCC 757 / Silveira)</name>
    <name type="common">Valley fever fungus</name>
    <dbReference type="NCBI Taxonomy" id="443226"/>
    <lineage>
        <taxon>Eukaryota</taxon>
        <taxon>Fungi</taxon>
        <taxon>Dikarya</taxon>
        <taxon>Ascomycota</taxon>
        <taxon>Pezizomycotina</taxon>
        <taxon>Eurotiomycetes</taxon>
        <taxon>Eurotiomycetidae</taxon>
        <taxon>Onygenales</taxon>
        <taxon>Onygenaceae</taxon>
        <taxon>Coccidioides</taxon>
    </lineage>
</organism>
<dbReference type="VEuPathDB" id="FungiDB:D8B26_000650"/>
<dbReference type="NCBIfam" id="TIGR01297">
    <property type="entry name" value="CDF"/>
    <property type="match status" value="1"/>
</dbReference>
<dbReference type="OrthoDB" id="9944568at2759"/>
<keyword evidence="3 8" id="KW-0812">Transmembrane</keyword>
<evidence type="ECO:0000256" key="8">
    <source>
        <dbReference type="SAM" id="Phobius"/>
    </source>
</evidence>
<evidence type="ECO:0000256" key="4">
    <source>
        <dbReference type="ARBA" id="ARBA00022833"/>
    </source>
</evidence>
<dbReference type="AlphaFoldDB" id="E9DFS6"/>
<keyword evidence="11" id="KW-1185">Reference proteome</keyword>
<protein>
    <recommendedName>
        <fullName evidence="9">Cation efflux protein transmembrane domain-containing protein</fullName>
    </recommendedName>
</protein>
<evidence type="ECO:0000256" key="5">
    <source>
        <dbReference type="ARBA" id="ARBA00022989"/>
    </source>
</evidence>
<feature type="transmembrane region" description="Helical" evidence="8">
    <location>
        <begin position="204"/>
        <end position="227"/>
    </location>
</feature>